<name>A0A183GR76_HELPZ</name>
<accession>A0A183GR76</accession>
<gene>
    <name evidence="1" type="ORF">HPBE_LOCUS25195</name>
</gene>
<dbReference type="EMBL" id="UZAH01037497">
    <property type="protein sequence ID" value="VDP49634.1"/>
    <property type="molecule type" value="Genomic_DNA"/>
</dbReference>
<accession>A0A3P8EWX6</accession>
<reference evidence="1 2" key="1">
    <citation type="submission" date="2018-11" db="EMBL/GenBank/DDBJ databases">
        <authorList>
            <consortium name="Pathogen Informatics"/>
        </authorList>
    </citation>
    <scope>NUCLEOTIDE SEQUENCE [LARGE SCALE GENOMIC DNA]</scope>
</reference>
<protein>
    <submittedName>
        <fullName evidence="1 3">Uncharacterized protein</fullName>
    </submittedName>
</protein>
<keyword evidence="2" id="KW-1185">Reference proteome</keyword>
<dbReference type="AlphaFoldDB" id="A0A183GR76"/>
<dbReference type="WBParaSite" id="HPBE_0002519601-mRNA-1">
    <property type="protein sequence ID" value="HPBE_0002519601-mRNA-1"/>
    <property type="gene ID" value="HPBE_0002519601"/>
</dbReference>
<organism evidence="2 3">
    <name type="scientific">Heligmosomoides polygyrus</name>
    <name type="common">Parasitic roundworm</name>
    <dbReference type="NCBI Taxonomy" id="6339"/>
    <lineage>
        <taxon>Eukaryota</taxon>
        <taxon>Metazoa</taxon>
        <taxon>Ecdysozoa</taxon>
        <taxon>Nematoda</taxon>
        <taxon>Chromadorea</taxon>
        <taxon>Rhabditida</taxon>
        <taxon>Rhabditina</taxon>
        <taxon>Rhabditomorpha</taxon>
        <taxon>Strongyloidea</taxon>
        <taxon>Heligmosomidae</taxon>
        <taxon>Heligmosomoides</taxon>
    </lineage>
</organism>
<evidence type="ECO:0000313" key="1">
    <source>
        <dbReference type="EMBL" id="VDP49634.1"/>
    </source>
</evidence>
<dbReference type="Proteomes" id="UP000050761">
    <property type="component" value="Unassembled WGS sequence"/>
</dbReference>
<proteinExistence type="predicted"/>
<sequence length="192" mass="21515">MRSGALFALPPASIPMECICLWQITNDKERHDIDYSIATTATCNKYASRIEKRARKSRKDPLACLEPPCDLFGLSLFATSTSLPATAATQSLSGESYAAIEFCCILDPVKLFDWLAEHNGANIAHLLPQLLPFHEMNRVNKTLLNWKNLSVERKVERARRIVQMYGESAADDDSGKQTLFGPFLFLLTNCFL</sequence>
<evidence type="ECO:0000313" key="3">
    <source>
        <dbReference type="WBParaSite" id="HPBE_0002519601-mRNA-1"/>
    </source>
</evidence>
<dbReference type="OrthoDB" id="5836503at2759"/>
<reference evidence="3" key="2">
    <citation type="submission" date="2019-09" db="UniProtKB">
        <authorList>
            <consortium name="WormBaseParasite"/>
        </authorList>
    </citation>
    <scope>IDENTIFICATION</scope>
</reference>
<evidence type="ECO:0000313" key="2">
    <source>
        <dbReference type="Proteomes" id="UP000050761"/>
    </source>
</evidence>